<evidence type="ECO:0000256" key="3">
    <source>
        <dbReference type="ARBA" id="ARBA00022448"/>
    </source>
</evidence>
<dbReference type="PANTHER" id="PTHR30614">
    <property type="entry name" value="MEMBRANE COMPONENT OF AMINO ACID ABC TRANSPORTER"/>
    <property type="match status" value="1"/>
</dbReference>
<dbReference type="HOGENOM" id="CLU_019602_1_4_11"/>
<dbReference type="STRING" id="290340.AAur_1029"/>
<dbReference type="eggNOG" id="COG0765">
    <property type="taxonomic scope" value="Bacteria"/>
</dbReference>
<evidence type="ECO:0000313" key="12">
    <source>
        <dbReference type="Proteomes" id="UP000000637"/>
    </source>
</evidence>
<dbReference type="KEGG" id="aau:AAur_1029"/>
<feature type="domain" description="ABC transmembrane type-1" evidence="10">
    <location>
        <begin position="18"/>
        <end position="206"/>
    </location>
</feature>
<evidence type="ECO:0000256" key="1">
    <source>
        <dbReference type="ARBA" id="ARBA00004651"/>
    </source>
</evidence>
<keyword evidence="8 9" id="KW-0472">Membrane</keyword>
<feature type="transmembrane region" description="Helical" evidence="9">
    <location>
        <begin position="20"/>
        <end position="44"/>
    </location>
</feature>
<comment type="subcellular location">
    <subcellularLocation>
        <location evidence="1 9">Cell membrane</location>
        <topology evidence="1 9">Multi-pass membrane protein</topology>
    </subcellularLocation>
</comment>
<dbReference type="InterPro" id="IPR035906">
    <property type="entry name" value="MetI-like_sf"/>
</dbReference>
<evidence type="ECO:0000256" key="6">
    <source>
        <dbReference type="ARBA" id="ARBA00022970"/>
    </source>
</evidence>
<dbReference type="PROSITE" id="PS50928">
    <property type="entry name" value="ABC_TM1"/>
    <property type="match status" value="1"/>
</dbReference>
<dbReference type="SUPFAM" id="SSF161098">
    <property type="entry name" value="MetI-like"/>
    <property type="match status" value="1"/>
</dbReference>
<reference evidence="11 12" key="1">
    <citation type="journal article" date="2006" name="PLoS Genet.">
        <title>Secrets of soil survival revealed by the genome sequence of Arthrobacter aurescens TC1.</title>
        <authorList>
            <person name="Mongodin E.F."/>
            <person name="Shapir N."/>
            <person name="Daugherty S.C."/>
            <person name="DeBoy R.T."/>
            <person name="Emerson J.B."/>
            <person name="Shvartzbeyn A."/>
            <person name="Radune D."/>
            <person name="Vamathevan J."/>
            <person name="Riggs F."/>
            <person name="Grinberg V."/>
            <person name="Khouri H."/>
            <person name="Wackett L.P."/>
            <person name="Nelson K.E."/>
            <person name="Sadowsky M.J."/>
        </authorList>
    </citation>
    <scope>NUCLEOTIDE SEQUENCE [LARGE SCALE GENOMIC DNA]</scope>
    <source>
        <strain evidence="11 12">TC1</strain>
    </source>
</reference>
<keyword evidence="5 9" id="KW-0812">Transmembrane</keyword>
<keyword evidence="6" id="KW-0029">Amino-acid transport</keyword>
<dbReference type="InterPro" id="IPR000515">
    <property type="entry name" value="MetI-like"/>
</dbReference>
<keyword evidence="4" id="KW-1003">Cell membrane</keyword>
<evidence type="ECO:0000313" key="11">
    <source>
        <dbReference type="EMBL" id="ABM09787.1"/>
    </source>
</evidence>
<dbReference type="Proteomes" id="UP000000637">
    <property type="component" value="Chromosome"/>
</dbReference>
<dbReference type="GeneID" id="99013544"/>
<keyword evidence="7 9" id="KW-1133">Transmembrane helix</keyword>
<feature type="transmembrane region" description="Helical" evidence="9">
    <location>
        <begin position="56"/>
        <end position="77"/>
    </location>
</feature>
<comment type="similarity">
    <text evidence="2 9">Belongs to the binding-protein-dependent transport system permease family.</text>
</comment>
<dbReference type="Pfam" id="PF00528">
    <property type="entry name" value="BPD_transp_1"/>
    <property type="match status" value="1"/>
</dbReference>
<dbReference type="CDD" id="cd06261">
    <property type="entry name" value="TM_PBP2"/>
    <property type="match status" value="1"/>
</dbReference>
<dbReference type="GO" id="GO:0043190">
    <property type="term" value="C:ATP-binding cassette (ABC) transporter complex"/>
    <property type="evidence" value="ECO:0007669"/>
    <property type="project" value="InterPro"/>
</dbReference>
<dbReference type="GO" id="GO:0015184">
    <property type="term" value="F:L-cystine transmembrane transporter activity"/>
    <property type="evidence" value="ECO:0007669"/>
    <property type="project" value="TreeGrafter"/>
</dbReference>
<dbReference type="Gene3D" id="1.10.3720.10">
    <property type="entry name" value="MetI-like"/>
    <property type="match status" value="1"/>
</dbReference>
<dbReference type="AlphaFoldDB" id="A1R3K6"/>
<dbReference type="InterPro" id="IPR010065">
    <property type="entry name" value="AA_ABC_transptr_permease_3TM"/>
</dbReference>
<dbReference type="OrthoDB" id="92598at2"/>
<dbReference type="NCBIfam" id="TIGR01726">
    <property type="entry name" value="HEQRo_perm_3TM"/>
    <property type="match status" value="1"/>
</dbReference>
<evidence type="ECO:0000256" key="8">
    <source>
        <dbReference type="ARBA" id="ARBA00023136"/>
    </source>
</evidence>
<keyword evidence="3 9" id="KW-0813">Transport</keyword>
<name>A1R3K6_PAEAT</name>
<evidence type="ECO:0000256" key="2">
    <source>
        <dbReference type="ARBA" id="ARBA00009306"/>
    </source>
</evidence>
<protein>
    <submittedName>
        <fullName evidence="11">Amino acid ABC transporter, permease protein</fullName>
    </submittedName>
</protein>
<sequence length="219" mass="23825">MNWDLIWSSFGPLITGAVTGTIPLTLASFAFGLVLALVVALMRLSPNWLLSGIGRFYVSVIRGTPLLVQLFVIFFGLPSIGIRLDPWPSAIIAFSLNVGGYAAEIIRAAILSVPKGQWEAGHTIGMSRPQALVRIILPQAARVSVPPLSNTFISLVKDTSLASLILVTELFRNAQQIAAFSQEFMALYLQAALVYWVICLVLSTAQSAVEKRLDRYVAH</sequence>
<organism evidence="11 12">
    <name type="scientific">Paenarthrobacter aurescens (strain TC1)</name>
    <dbReference type="NCBI Taxonomy" id="290340"/>
    <lineage>
        <taxon>Bacteria</taxon>
        <taxon>Bacillati</taxon>
        <taxon>Actinomycetota</taxon>
        <taxon>Actinomycetes</taxon>
        <taxon>Micrococcales</taxon>
        <taxon>Micrococcaceae</taxon>
        <taxon>Paenarthrobacter</taxon>
    </lineage>
</organism>
<evidence type="ECO:0000256" key="4">
    <source>
        <dbReference type="ARBA" id="ARBA00022475"/>
    </source>
</evidence>
<dbReference type="PANTHER" id="PTHR30614:SF0">
    <property type="entry name" value="L-CYSTINE TRANSPORT SYSTEM PERMEASE PROTEIN TCYL"/>
    <property type="match status" value="1"/>
</dbReference>
<gene>
    <name evidence="11" type="ordered locus">AAur_1029</name>
</gene>
<dbReference type="EMBL" id="CP000474">
    <property type="protein sequence ID" value="ABM09787.1"/>
    <property type="molecule type" value="Genomic_DNA"/>
</dbReference>
<feature type="transmembrane region" description="Helical" evidence="9">
    <location>
        <begin position="185"/>
        <end position="205"/>
    </location>
</feature>
<keyword evidence="12" id="KW-1185">Reference proteome</keyword>
<evidence type="ECO:0000259" key="10">
    <source>
        <dbReference type="PROSITE" id="PS50928"/>
    </source>
</evidence>
<dbReference type="FunFam" id="1.10.3720.10:FF:000009">
    <property type="entry name" value="Amino acid ABC transporter permease"/>
    <property type="match status" value="1"/>
</dbReference>
<dbReference type="InterPro" id="IPR043429">
    <property type="entry name" value="ArtM/GltK/GlnP/TcyL/YhdX-like"/>
</dbReference>
<accession>A1R3K6</accession>
<evidence type="ECO:0000256" key="9">
    <source>
        <dbReference type="RuleBase" id="RU363032"/>
    </source>
</evidence>
<dbReference type="RefSeq" id="WP_011773765.1">
    <property type="nucleotide sequence ID" value="NC_008711.1"/>
</dbReference>
<proteinExistence type="inferred from homology"/>
<evidence type="ECO:0000256" key="7">
    <source>
        <dbReference type="ARBA" id="ARBA00022989"/>
    </source>
</evidence>
<evidence type="ECO:0000256" key="5">
    <source>
        <dbReference type="ARBA" id="ARBA00022692"/>
    </source>
</evidence>